<comment type="subcellular location">
    <subcellularLocation>
        <location evidence="1">Membrane</location>
        <topology evidence="1">Multi-pass membrane protein</topology>
    </subcellularLocation>
</comment>
<dbReference type="GO" id="GO:0004252">
    <property type="term" value="F:serine-type endopeptidase activity"/>
    <property type="evidence" value="ECO:0007669"/>
    <property type="project" value="InterPro"/>
</dbReference>
<proteinExistence type="predicted"/>
<dbReference type="Gene3D" id="1.10.8.10">
    <property type="entry name" value="DNA helicase RuvA subunit, C-terminal domain"/>
    <property type="match status" value="1"/>
</dbReference>
<dbReference type="PANTHER" id="PTHR43066:SF21">
    <property type="entry name" value="UBIQUITIN-ASSOCIATED DOMAIN-CONTAINING PROTEIN 2"/>
    <property type="match status" value="1"/>
</dbReference>
<evidence type="ECO:0000256" key="4">
    <source>
        <dbReference type="ARBA" id="ARBA00023136"/>
    </source>
</evidence>
<evidence type="ECO:0000313" key="8">
    <source>
        <dbReference type="Proteomes" id="UP001179952"/>
    </source>
</evidence>
<dbReference type="InterPro" id="IPR015940">
    <property type="entry name" value="UBA"/>
</dbReference>
<dbReference type="SUPFAM" id="SSF144091">
    <property type="entry name" value="Rhomboid-like"/>
    <property type="match status" value="1"/>
</dbReference>
<organism evidence="7 8">
    <name type="scientific">Acorus gramineus</name>
    <name type="common">Dwarf sweet flag</name>
    <dbReference type="NCBI Taxonomy" id="55184"/>
    <lineage>
        <taxon>Eukaryota</taxon>
        <taxon>Viridiplantae</taxon>
        <taxon>Streptophyta</taxon>
        <taxon>Embryophyta</taxon>
        <taxon>Tracheophyta</taxon>
        <taxon>Spermatophyta</taxon>
        <taxon>Magnoliopsida</taxon>
        <taxon>Liliopsida</taxon>
        <taxon>Acoraceae</taxon>
        <taxon>Acorus</taxon>
    </lineage>
</organism>
<dbReference type="EMBL" id="JAUJYN010000002">
    <property type="protein sequence ID" value="KAK1277050.1"/>
    <property type="molecule type" value="Genomic_DNA"/>
</dbReference>
<dbReference type="SMART" id="SM00165">
    <property type="entry name" value="UBA"/>
    <property type="match status" value="1"/>
</dbReference>
<dbReference type="Pfam" id="PF00627">
    <property type="entry name" value="UBA"/>
    <property type="match status" value="1"/>
</dbReference>
<evidence type="ECO:0000313" key="7">
    <source>
        <dbReference type="EMBL" id="KAK1277050.1"/>
    </source>
</evidence>
<evidence type="ECO:0000256" key="3">
    <source>
        <dbReference type="ARBA" id="ARBA00022989"/>
    </source>
</evidence>
<sequence length="292" mass="32312">MRMFDYRNAPFTRTFLFGSGLLSILLGIQGRSSKLGFSYQDIFQKVHLWRLIVSTFAFSSTPELVFGLGLLYYFRVFERQIGSNKYSVFVLFSLLGSSLIEVLALILLKGFNLGVLASGPYGLVFASFVPFYFDIPVTSRFHIFGGFFSNKSLVYLAGLQLLLSSWKQSLLPSICGILAGSIYRMNLLGIRRMKFPDSIASFFSRLMWSSAGASPRSSGGNFVRNVPSYGGRQVEGNYPLTTPLASVAEPPEASIATLVSMGFDRNSARQALMQARNDVNTATNILLESQSH</sequence>
<dbReference type="PROSITE" id="PS50030">
    <property type="entry name" value="UBA"/>
    <property type="match status" value="1"/>
</dbReference>
<keyword evidence="3 5" id="KW-1133">Transmembrane helix</keyword>
<dbReference type="AlphaFoldDB" id="A0AAV9BKB2"/>
<dbReference type="InterPro" id="IPR009060">
    <property type="entry name" value="UBA-like_sf"/>
</dbReference>
<feature type="transmembrane region" description="Helical" evidence="5">
    <location>
        <begin position="145"/>
        <end position="163"/>
    </location>
</feature>
<keyword evidence="4 5" id="KW-0472">Membrane</keyword>
<dbReference type="InterPro" id="IPR035952">
    <property type="entry name" value="Rhomboid-like_sf"/>
</dbReference>
<keyword evidence="8" id="KW-1185">Reference proteome</keyword>
<dbReference type="PANTHER" id="PTHR43066">
    <property type="entry name" value="RHOMBOID-RELATED PROTEIN"/>
    <property type="match status" value="1"/>
</dbReference>
<name>A0AAV9BKB2_ACOGR</name>
<comment type="caution">
    <text evidence="7">The sequence shown here is derived from an EMBL/GenBank/DDBJ whole genome shotgun (WGS) entry which is preliminary data.</text>
</comment>
<feature type="transmembrane region" description="Helical" evidence="5">
    <location>
        <begin position="169"/>
        <end position="187"/>
    </location>
</feature>
<feature type="domain" description="UBA" evidence="6">
    <location>
        <begin position="249"/>
        <end position="289"/>
    </location>
</feature>
<feature type="transmembrane region" description="Helical" evidence="5">
    <location>
        <begin position="113"/>
        <end position="133"/>
    </location>
</feature>
<protein>
    <recommendedName>
        <fullName evidence="6">UBA domain-containing protein</fullName>
    </recommendedName>
</protein>
<evidence type="ECO:0000259" key="6">
    <source>
        <dbReference type="PROSITE" id="PS50030"/>
    </source>
</evidence>
<reference evidence="7" key="2">
    <citation type="submission" date="2023-06" db="EMBL/GenBank/DDBJ databases">
        <authorList>
            <person name="Ma L."/>
            <person name="Liu K.-W."/>
            <person name="Li Z."/>
            <person name="Hsiao Y.-Y."/>
            <person name="Qi Y."/>
            <person name="Fu T."/>
            <person name="Tang G."/>
            <person name="Zhang D."/>
            <person name="Sun W.-H."/>
            <person name="Liu D.-K."/>
            <person name="Li Y."/>
            <person name="Chen G.-Z."/>
            <person name="Liu X.-D."/>
            <person name="Liao X.-Y."/>
            <person name="Jiang Y.-T."/>
            <person name="Yu X."/>
            <person name="Hao Y."/>
            <person name="Huang J."/>
            <person name="Zhao X.-W."/>
            <person name="Ke S."/>
            <person name="Chen Y.-Y."/>
            <person name="Wu W.-L."/>
            <person name="Hsu J.-L."/>
            <person name="Lin Y.-F."/>
            <person name="Huang M.-D."/>
            <person name="Li C.-Y."/>
            <person name="Huang L."/>
            <person name="Wang Z.-W."/>
            <person name="Zhao X."/>
            <person name="Zhong W.-Y."/>
            <person name="Peng D.-H."/>
            <person name="Ahmad S."/>
            <person name="Lan S."/>
            <person name="Zhang J.-S."/>
            <person name="Tsai W.-C."/>
            <person name="Van De Peer Y."/>
            <person name="Liu Z.-J."/>
        </authorList>
    </citation>
    <scope>NUCLEOTIDE SEQUENCE</scope>
    <source>
        <strain evidence="7">SCP</strain>
        <tissue evidence="7">Leaves</tissue>
    </source>
</reference>
<evidence type="ECO:0000256" key="2">
    <source>
        <dbReference type="ARBA" id="ARBA00022692"/>
    </source>
</evidence>
<gene>
    <name evidence="7" type="ORF">QJS04_geneDACA003597</name>
</gene>
<dbReference type="GO" id="GO:0016020">
    <property type="term" value="C:membrane"/>
    <property type="evidence" value="ECO:0007669"/>
    <property type="project" value="UniProtKB-SubCell"/>
</dbReference>
<accession>A0AAV9BKB2</accession>
<evidence type="ECO:0000256" key="1">
    <source>
        <dbReference type="ARBA" id="ARBA00004141"/>
    </source>
</evidence>
<dbReference type="Proteomes" id="UP001179952">
    <property type="component" value="Unassembled WGS sequence"/>
</dbReference>
<keyword evidence="2 5" id="KW-0812">Transmembrane</keyword>
<evidence type="ECO:0000256" key="5">
    <source>
        <dbReference type="SAM" id="Phobius"/>
    </source>
</evidence>
<reference evidence="7" key="1">
    <citation type="journal article" date="2023" name="Nat. Commun.">
        <title>Diploid and tetraploid genomes of Acorus and the evolution of monocots.</title>
        <authorList>
            <person name="Ma L."/>
            <person name="Liu K.W."/>
            <person name="Li Z."/>
            <person name="Hsiao Y.Y."/>
            <person name="Qi Y."/>
            <person name="Fu T."/>
            <person name="Tang G.D."/>
            <person name="Zhang D."/>
            <person name="Sun W.H."/>
            <person name="Liu D.K."/>
            <person name="Li Y."/>
            <person name="Chen G.Z."/>
            <person name="Liu X.D."/>
            <person name="Liao X.Y."/>
            <person name="Jiang Y.T."/>
            <person name="Yu X."/>
            <person name="Hao Y."/>
            <person name="Huang J."/>
            <person name="Zhao X.W."/>
            <person name="Ke S."/>
            <person name="Chen Y.Y."/>
            <person name="Wu W.L."/>
            <person name="Hsu J.L."/>
            <person name="Lin Y.F."/>
            <person name="Huang M.D."/>
            <person name="Li C.Y."/>
            <person name="Huang L."/>
            <person name="Wang Z.W."/>
            <person name="Zhao X."/>
            <person name="Zhong W.Y."/>
            <person name="Peng D.H."/>
            <person name="Ahmad S."/>
            <person name="Lan S."/>
            <person name="Zhang J.S."/>
            <person name="Tsai W.C."/>
            <person name="Van de Peer Y."/>
            <person name="Liu Z.J."/>
        </authorList>
    </citation>
    <scope>NUCLEOTIDE SEQUENCE</scope>
    <source>
        <strain evidence="7">SCP</strain>
    </source>
</reference>
<dbReference type="Gene3D" id="1.20.1540.10">
    <property type="entry name" value="Rhomboid-like"/>
    <property type="match status" value="1"/>
</dbReference>
<dbReference type="SUPFAM" id="SSF46934">
    <property type="entry name" value="UBA-like"/>
    <property type="match status" value="1"/>
</dbReference>
<feature type="transmembrane region" description="Helical" evidence="5">
    <location>
        <begin position="48"/>
        <end position="74"/>
    </location>
</feature>
<feature type="transmembrane region" description="Helical" evidence="5">
    <location>
        <begin position="86"/>
        <end position="107"/>
    </location>
</feature>